<gene>
    <name evidence="1" type="ORF">NADFUDRAFT_39993</name>
</gene>
<protein>
    <recommendedName>
        <fullName evidence="3">PCI domain-containing protein</fullName>
    </recommendedName>
</protein>
<accession>A0A1E3PT72</accession>
<proteinExistence type="predicted"/>
<dbReference type="EMBL" id="KV454406">
    <property type="protein sequence ID" value="ODQ68621.1"/>
    <property type="molecule type" value="Genomic_DNA"/>
</dbReference>
<evidence type="ECO:0008006" key="3">
    <source>
        <dbReference type="Google" id="ProtNLM"/>
    </source>
</evidence>
<dbReference type="AlphaFoldDB" id="A0A1E3PT72"/>
<keyword evidence="2" id="KW-1185">Reference proteome</keyword>
<evidence type="ECO:0000313" key="2">
    <source>
        <dbReference type="Proteomes" id="UP000095009"/>
    </source>
</evidence>
<organism evidence="1 2">
    <name type="scientific">Nadsonia fulvescens var. elongata DSM 6958</name>
    <dbReference type="NCBI Taxonomy" id="857566"/>
    <lineage>
        <taxon>Eukaryota</taxon>
        <taxon>Fungi</taxon>
        <taxon>Dikarya</taxon>
        <taxon>Ascomycota</taxon>
        <taxon>Saccharomycotina</taxon>
        <taxon>Dipodascomycetes</taxon>
        <taxon>Dipodascales</taxon>
        <taxon>Dipodascales incertae sedis</taxon>
        <taxon>Nadsonia</taxon>
    </lineage>
</organism>
<dbReference type="Proteomes" id="UP000095009">
    <property type="component" value="Unassembled WGS sequence"/>
</dbReference>
<name>A0A1E3PT72_9ASCO</name>
<reference evidence="1 2" key="1">
    <citation type="journal article" date="2016" name="Proc. Natl. Acad. Sci. U.S.A.">
        <title>Comparative genomics of biotechnologically important yeasts.</title>
        <authorList>
            <person name="Riley R."/>
            <person name="Haridas S."/>
            <person name="Wolfe K.H."/>
            <person name="Lopes M.R."/>
            <person name="Hittinger C.T."/>
            <person name="Goeker M."/>
            <person name="Salamov A.A."/>
            <person name="Wisecaver J.H."/>
            <person name="Long T.M."/>
            <person name="Calvey C.H."/>
            <person name="Aerts A.L."/>
            <person name="Barry K.W."/>
            <person name="Choi C."/>
            <person name="Clum A."/>
            <person name="Coughlan A.Y."/>
            <person name="Deshpande S."/>
            <person name="Douglass A.P."/>
            <person name="Hanson S.J."/>
            <person name="Klenk H.-P."/>
            <person name="LaButti K.M."/>
            <person name="Lapidus A."/>
            <person name="Lindquist E.A."/>
            <person name="Lipzen A.M."/>
            <person name="Meier-Kolthoff J.P."/>
            <person name="Ohm R.A."/>
            <person name="Otillar R.P."/>
            <person name="Pangilinan J.L."/>
            <person name="Peng Y."/>
            <person name="Rokas A."/>
            <person name="Rosa C.A."/>
            <person name="Scheuner C."/>
            <person name="Sibirny A.A."/>
            <person name="Slot J.C."/>
            <person name="Stielow J.B."/>
            <person name="Sun H."/>
            <person name="Kurtzman C.P."/>
            <person name="Blackwell M."/>
            <person name="Grigoriev I.V."/>
            <person name="Jeffries T.W."/>
        </authorList>
    </citation>
    <scope>NUCLEOTIDE SEQUENCE [LARGE SCALE GENOMIC DNA]</scope>
    <source>
        <strain evidence="1 2">DSM 6958</strain>
    </source>
</reference>
<evidence type="ECO:0000313" key="1">
    <source>
        <dbReference type="EMBL" id="ODQ68621.1"/>
    </source>
</evidence>
<sequence>MASMFMNSADLISSSRIYQELGADEPVQENINQLLKYLISIEPSVWMDMLIYDHKVEQELQEQVASANISTILQYFRAYLLCLLCVDEATEAHNLLKKIRATLDDTQLSPLGGITALAVFDPFEEAITSAQKLYEFESAKKIWYSLVTIDEQQTGEQVAVKVSSQAGTTVATATSRLLKVYARLLFKRMYEFVVKVFKEINLKTLVGYLGIDQAKYETAHDLLVELQAIHIGWSLNEDTGIFNVPYNTASEPAAKNETERKHQLSVLVDYATFLTNKGIFNHM</sequence>